<dbReference type="EMBL" id="CAICTM010000300">
    <property type="protein sequence ID" value="CAB9507312.1"/>
    <property type="molecule type" value="Genomic_DNA"/>
</dbReference>
<name>A0A9N8HC18_9STRA</name>
<evidence type="ECO:0000256" key="1">
    <source>
        <dbReference type="SAM" id="MobiDB-lite"/>
    </source>
</evidence>
<dbReference type="AlphaFoldDB" id="A0A9N8HC18"/>
<protein>
    <submittedName>
        <fullName evidence="2">Uncharacterized protein</fullName>
    </submittedName>
</protein>
<keyword evidence="3" id="KW-1185">Reference proteome</keyword>
<comment type="caution">
    <text evidence="2">The sequence shown here is derived from an EMBL/GenBank/DDBJ whole genome shotgun (WGS) entry which is preliminary data.</text>
</comment>
<organism evidence="2 3">
    <name type="scientific">Seminavis robusta</name>
    <dbReference type="NCBI Taxonomy" id="568900"/>
    <lineage>
        <taxon>Eukaryota</taxon>
        <taxon>Sar</taxon>
        <taxon>Stramenopiles</taxon>
        <taxon>Ochrophyta</taxon>
        <taxon>Bacillariophyta</taxon>
        <taxon>Bacillariophyceae</taxon>
        <taxon>Bacillariophycidae</taxon>
        <taxon>Naviculales</taxon>
        <taxon>Naviculaceae</taxon>
        <taxon>Seminavis</taxon>
    </lineage>
</organism>
<sequence length="120" mass="13001">MVAINGDVKASGRTMSRSKSKQFTMVVVGLGLIALLLLRSTGSSAGSSRYPSGSITPPTTYSSDQRATSNVEYDTVSSRKRKPERRIRQILSLGRETRGLGGLGIIWKNALIIPFRLSDT</sequence>
<gene>
    <name evidence="2" type="ORF">SEMRO_301_G111870.1</name>
</gene>
<evidence type="ECO:0000313" key="2">
    <source>
        <dbReference type="EMBL" id="CAB9507312.1"/>
    </source>
</evidence>
<proteinExistence type="predicted"/>
<feature type="compositionally biased region" description="Low complexity" evidence="1">
    <location>
        <begin position="42"/>
        <end position="54"/>
    </location>
</feature>
<feature type="region of interest" description="Disordered" evidence="1">
    <location>
        <begin position="42"/>
        <end position="83"/>
    </location>
</feature>
<reference evidence="2" key="1">
    <citation type="submission" date="2020-06" db="EMBL/GenBank/DDBJ databases">
        <authorList>
            <consortium name="Plant Systems Biology data submission"/>
        </authorList>
    </citation>
    <scope>NUCLEOTIDE SEQUENCE</scope>
    <source>
        <strain evidence="2">D6</strain>
    </source>
</reference>
<dbReference type="Proteomes" id="UP001153069">
    <property type="component" value="Unassembled WGS sequence"/>
</dbReference>
<accession>A0A9N8HC18</accession>
<feature type="compositionally biased region" description="Polar residues" evidence="1">
    <location>
        <begin position="55"/>
        <end position="76"/>
    </location>
</feature>
<evidence type="ECO:0000313" key="3">
    <source>
        <dbReference type="Proteomes" id="UP001153069"/>
    </source>
</evidence>